<evidence type="ECO:0000259" key="10">
    <source>
        <dbReference type="PROSITE" id="PS50011"/>
    </source>
</evidence>
<feature type="transmembrane region" description="Helical" evidence="9">
    <location>
        <begin position="313"/>
        <end position="332"/>
    </location>
</feature>
<dbReference type="PANTHER" id="PTHR43289:SF6">
    <property type="entry name" value="SERINE_THREONINE-PROTEIN KINASE NEKL-3"/>
    <property type="match status" value="1"/>
</dbReference>
<dbReference type="EMBL" id="BAAAPE010000016">
    <property type="protein sequence ID" value="GAA2094966.1"/>
    <property type="molecule type" value="Genomic_DNA"/>
</dbReference>
<feature type="region of interest" description="Disordered" evidence="8">
    <location>
        <begin position="216"/>
        <end position="235"/>
    </location>
</feature>
<feature type="transmembrane region" description="Helical" evidence="9">
    <location>
        <begin position="344"/>
        <end position="366"/>
    </location>
</feature>
<keyword evidence="2" id="KW-0723">Serine/threonine-protein kinase</keyword>
<feature type="domain" description="Protein kinase" evidence="10">
    <location>
        <begin position="15"/>
        <end position="273"/>
    </location>
</feature>
<evidence type="ECO:0000256" key="3">
    <source>
        <dbReference type="ARBA" id="ARBA00022679"/>
    </source>
</evidence>
<keyword evidence="9" id="KW-1133">Transmembrane helix</keyword>
<evidence type="ECO:0000256" key="7">
    <source>
        <dbReference type="PROSITE-ProRule" id="PRU10141"/>
    </source>
</evidence>
<gene>
    <name evidence="11" type="ORF">GCM10009801_63450</name>
</gene>
<name>A0ABN2WNE6_9ACTN</name>
<protein>
    <recommendedName>
        <fullName evidence="1">non-specific serine/threonine protein kinase</fullName>
        <ecNumber evidence="1">2.7.11.1</ecNumber>
    </recommendedName>
</protein>
<accession>A0ABN2WNE6</accession>
<dbReference type="Gene3D" id="1.10.510.10">
    <property type="entry name" value="Transferase(Phosphotransferase) domain 1"/>
    <property type="match status" value="1"/>
</dbReference>
<keyword evidence="4 7" id="KW-0547">Nucleotide-binding</keyword>
<evidence type="ECO:0000256" key="8">
    <source>
        <dbReference type="SAM" id="MobiDB-lite"/>
    </source>
</evidence>
<dbReference type="SUPFAM" id="SSF56112">
    <property type="entry name" value="Protein kinase-like (PK-like)"/>
    <property type="match status" value="1"/>
</dbReference>
<dbReference type="PROSITE" id="PS00107">
    <property type="entry name" value="PROTEIN_KINASE_ATP"/>
    <property type="match status" value="1"/>
</dbReference>
<dbReference type="Proteomes" id="UP001500016">
    <property type="component" value="Unassembled WGS sequence"/>
</dbReference>
<evidence type="ECO:0000256" key="1">
    <source>
        <dbReference type="ARBA" id="ARBA00012513"/>
    </source>
</evidence>
<reference evidence="11 12" key="1">
    <citation type="journal article" date="2019" name="Int. J. Syst. Evol. Microbiol.">
        <title>The Global Catalogue of Microorganisms (GCM) 10K type strain sequencing project: providing services to taxonomists for standard genome sequencing and annotation.</title>
        <authorList>
            <consortium name="The Broad Institute Genomics Platform"/>
            <consortium name="The Broad Institute Genome Sequencing Center for Infectious Disease"/>
            <person name="Wu L."/>
            <person name="Ma J."/>
        </authorList>
    </citation>
    <scope>NUCLEOTIDE SEQUENCE [LARGE SCALE GENOMIC DNA]</scope>
    <source>
        <strain evidence="11 12">JCM 15478</strain>
    </source>
</reference>
<dbReference type="InterPro" id="IPR017441">
    <property type="entry name" value="Protein_kinase_ATP_BS"/>
</dbReference>
<feature type="binding site" evidence="7">
    <location>
        <position position="44"/>
    </location>
    <ligand>
        <name>ATP</name>
        <dbReference type="ChEBI" id="CHEBI:30616"/>
    </ligand>
</feature>
<sequence length="458" mass="48786">MGDLMRVGDVVGGRYTLVRTLGSGGFGRVWLAQDEDLCVDVALKQVHFTGPVGEEEQRKRVLRAAREARHAARLRDHPHIVTVHDAFAVRGHPWIVMRYVDGRSLADELREQRRLPPDRVADIADALLSALSAAHQEGIVHRDVKPANVLLTAAGEVLLTDFGIATARSDGPLTTENMVIGTRGYIAPELLQGGRPSAASDLFALGVTLYEAVEGEPPFPRENPTAVLTEHPRPPRLAGRLRPLLERLLDMAPARRGDAAAARTLLRTAPPTVEDPPRTRPTRPVRPSEPQGGGSVTITSGRMAAARARAEEYSGGTGCVFGVIGLIVGPIVSANTGAGSMLQFGFFGCVGAAAFGLFLGWTGGWVEALFGEPDSLTVSPGGLTISGQKKDEYKFEHLAAVKCERSGTTVSLTIKPPSSDPERKVFTGQGIPAADAGRLMAALSRYAGEKYRGPVGLP</sequence>
<evidence type="ECO:0000256" key="6">
    <source>
        <dbReference type="ARBA" id="ARBA00022840"/>
    </source>
</evidence>
<evidence type="ECO:0000256" key="2">
    <source>
        <dbReference type="ARBA" id="ARBA00022527"/>
    </source>
</evidence>
<evidence type="ECO:0000256" key="5">
    <source>
        <dbReference type="ARBA" id="ARBA00022777"/>
    </source>
</evidence>
<keyword evidence="12" id="KW-1185">Reference proteome</keyword>
<dbReference type="PROSITE" id="PS00108">
    <property type="entry name" value="PROTEIN_KINASE_ST"/>
    <property type="match status" value="1"/>
</dbReference>
<evidence type="ECO:0000313" key="11">
    <source>
        <dbReference type="EMBL" id="GAA2094966.1"/>
    </source>
</evidence>
<proteinExistence type="predicted"/>
<dbReference type="InterPro" id="IPR008271">
    <property type="entry name" value="Ser/Thr_kinase_AS"/>
</dbReference>
<dbReference type="PANTHER" id="PTHR43289">
    <property type="entry name" value="MITOGEN-ACTIVATED PROTEIN KINASE KINASE KINASE 20-RELATED"/>
    <property type="match status" value="1"/>
</dbReference>
<dbReference type="Gene3D" id="3.30.200.20">
    <property type="entry name" value="Phosphorylase Kinase, domain 1"/>
    <property type="match status" value="1"/>
</dbReference>
<keyword evidence="9" id="KW-0812">Transmembrane</keyword>
<feature type="region of interest" description="Disordered" evidence="8">
    <location>
        <begin position="269"/>
        <end position="297"/>
    </location>
</feature>
<dbReference type="Pfam" id="PF00069">
    <property type="entry name" value="Pkinase"/>
    <property type="match status" value="1"/>
</dbReference>
<dbReference type="PROSITE" id="PS50011">
    <property type="entry name" value="PROTEIN_KINASE_DOM"/>
    <property type="match status" value="1"/>
</dbReference>
<keyword evidence="6 7" id="KW-0067">ATP-binding</keyword>
<evidence type="ECO:0000256" key="4">
    <source>
        <dbReference type="ARBA" id="ARBA00022741"/>
    </source>
</evidence>
<keyword evidence="5" id="KW-0418">Kinase</keyword>
<dbReference type="EC" id="2.7.11.1" evidence="1"/>
<dbReference type="SMART" id="SM00220">
    <property type="entry name" value="S_TKc"/>
    <property type="match status" value="1"/>
</dbReference>
<comment type="caution">
    <text evidence="11">The sequence shown here is derived from an EMBL/GenBank/DDBJ whole genome shotgun (WGS) entry which is preliminary data.</text>
</comment>
<dbReference type="InterPro" id="IPR011009">
    <property type="entry name" value="Kinase-like_dom_sf"/>
</dbReference>
<organism evidence="11 12">
    <name type="scientific">Streptomyces albiaxialis</name>
    <dbReference type="NCBI Taxonomy" id="329523"/>
    <lineage>
        <taxon>Bacteria</taxon>
        <taxon>Bacillati</taxon>
        <taxon>Actinomycetota</taxon>
        <taxon>Actinomycetes</taxon>
        <taxon>Kitasatosporales</taxon>
        <taxon>Streptomycetaceae</taxon>
        <taxon>Streptomyces</taxon>
    </lineage>
</organism>
<dbReference type="InterPro" id="IPR000719">
    <property type="entry name" value="Prot_kinase_dom"/>
</dbReference>
<evidence type="ECO:0000256" key="9">
    <source>
        <dbReference type="SAM" id="Phobius"/>
    </source>
</evidence>
<keyword evidence="3" id="KW-0808">Transferase</keyword>
<keyword evidence="9" id="KW-0472">Membrane</keyword>
<dbReference type="CDD" id="cd14014">
    <property type="entry name" value="STKc_PknB_like"/>
    <property type="match status" value="1"/>
</dbReference>
<evidence type="ECO:0000313" key="12">
    <source>
        <dbReference type="Proteomes" id="UP001500016"/>
    </source>
</evidence>